<dbReference type="GO" id="GO:0006083">
    <property type="term" value="P:acetate metabolic process"/>
    <property type="evidence" value="ECO:0007669"/>
    <property type="project" value="InterPro"/>
</dbReference>
<organism evidence="5 6">
    <name type="scientific">Paraburkholderia ginsengisoli</name>
    <dbReference type="NCBI Taxonomy" id="311231"/>
    <lineage>
        <taxon>Bacteria</taxon>
        <taxon>Pseudomonadati</taxon>
        <taxon>Pseudomonadota</taxon>
        <taxon>Betaproteobacteria</taxon>
        <taxon>Burkholderiales</taxon>
        <taxon>Burkholderiaceae</taxon>
        <taxon>Paraburkholderia</taxon>
    </lineage>
</organism>
<evidence type="ECO:0000256" key="1">
    <source>
        <dbReference type="ARBA" id="ARBA00009632"/>
    </source>
</evidence>
<keyword evidence="2 5" id="KW-0808">Transferase</keyword>
<evidence type="ECO:0000259" key="3">
    <source>
        <dbReference type="Pfam" id="PF02550"/>
    </source>
</evidence>
<evidence type="ECO:0000256" key="2">
    <source>
        <dbReference type="ARBA" id="ARBA00022679"/>
    </source>
</evidence>
<dbReference type="PANTHER" id="PTHR21432:SF20">
    <property type="entry name" value="ACETYL-COA HYDROLASE"/>
    <property type="match status" value="1"/>
</dbReference>
<dbReference type="RefSeq" id="WP_042329573.1">
    <property type="nucleotide sequence ID" value="NZ_CP066076.1"/>
</dbReference>
<gene>
    <name evidence="5" type="ORF">I6I06_17935</name>
</gene>
<accession>A0A7T4N7W2</accession>
<dbReference type="Pfam" id="PF02550">
    <property type="entry name" value="AcetylCoA_hydro"/>
    <property type="match status" value="1"/>
</dbReference>
<evidence type="ECO:0000313" key="6">
    <source>
        <dbReference type="Proteomes" id="UP000595610"/>
    </source>
</evidence>
<dbReference type="Gene3D" id="3.30.750.70">
    <property type="entry name" value="4-hydroxybutyrate coenzyme like domains"/>
    <property type="match status" value="1"/>
</dbReference>
<dbReference type="Gene3D" id="3.40.1080.20">
    <property type="entry name" value="Acetyl-CoA hydrolase/transferase C-terminal domain"/>
    <property type="match status" value="1"/>
</dbReference>
<dbReference type="GO" id="GO:0016787">
    <property type="term" value="F:hydrolase activity"/>
    <property type="evidence" value="ECO:0007669"/>
    <property type="project" value="UniProtKB-KW"/>
</dbReference>
<dbReference type="InterPro" id="IPR026888">
    <property type="entry name" value="AcetylCoA_hyd_C"/>
</dbReference>
<dbReference type="Pfam" id="PF13336">
    <property type="entry name" value="AcetylCoA_hyd_C"/>
    <property type="match status" value="1"/>
</dbReference>
<dbReference type="InterPro" id="IPR046433">
    <property type="entry name" value="ActCoA_hydro"/>
</dbReference>
<sequence>MRDALELDAAQFEFARYVRPGDTVCWGQGGAEPCTLTEALTAQRHSIGGRFRVFVGASWSSTLQPQHADVIDMSAYCGSGTNRQLAAAGVLDIVPAHYSAFERTLTSGPFKVDVLLLQVAPADADGHYSLSIAHEYLLPLIDSARVVIAEVNHAAPWTYGERALRKVDFDALIHTDRAPLDAPRAMPGEIEARIAQHVAALVEDGATLQLGLGALPETILAHLADRRDLGIHSGTIGDAVASLMARGVITNAKKRNDRGVTVAGTMMGSRKIYGFAHRNSAVQFRSTAYTHDIDVLAAIDRFAAINSAIEVDLTGQVNAEVANGQYLGSVGGAVDFLRGAARSRGGLPIVALPARSRYGSRIVARLSGPVSTPRSDVGLVVTEYGVADLRGLSLAQRVRRMLDIAPPEARDALAAASHDCAHGLRGVPREALPS</sequence>
<dbReference type="EMBL" id="CP066076">
    <property type="protein sequence ID" value="QQC66876.1"/>
    <property type="molecule type" value="Genomic_DNA"/>
</dbReference>
<feature type="domain" description="Acetyl-CoA hydrolase/transferase N-terminal" evidence="3">
    <location>
        <begin position="13"/>
        <end position="166"/>
    </location>
</feature>
<keyword evidence="5" id="KW-0378">Hydrolase</keyword>
<dbReference type="GO" id="GO:0008775">
    <property type="term" value="F:acetate CoA-transferase activity"/>
    <property type="evidence" value="ECO:0007669"/>
    <property type="project" value="InterPro"/>
</dbReference>
<evidence type="ECO:0000313" key="5">
    <source>
        <dbReference type="EMBL" id="QQC66876.1"/>
    </source>
</evidence>
<dbReference type="PANTHER" id="PTHR21432">
    <property type="entry name" value="ACETYL-COA HYDROLASE-RELATED"/>
    <property type="match status" value="1"/>
</dbReference>
<feature type="domain" description="Acetyl-CoA hydrolase/transferase C-terminal" evidence="4">
    <location>
        <begin position="268"/>
        <end position="415"/>
    </location>
</feature>
<proteinExistence type="inferred from homology"/>
<name>A0A7T4N7W2_9BURK</name>
<dbReference type="SUPFAM" id="SSF100950">
    <property type="entry name" value="NagB/RpiA/CoA transferase-like"/>
    <property type="match status" value="2"/>
</dbReference>
<dbReference type="AlphaFoldDB" id="A0A7T4N7W2"/>
<comment type="similarity">
    <text evidence="1">Belongs to the acetyl-CoA hydrolase/transferase family.</text>
</comment>
<reference evidence="5 6" key="1">
    <citation type="submission" date="2020-12" db="EMBL/GenBank/DDBJ databases">
        <title>FDA dAtabase for Regulatory Grade micrObial Sequences (FDA-ARGOS): Supporting development and validation of Infectious Disease Dx tests.</title>
        <authorList>
            <person name="Nelson B."/>
            <person name="Plummer A."/>
            <person name="Tallon L."/>
            <person name="Sadzewicz L."/>
            <person name="Zhao X."/>
            <person name="Boylan J."/>
            <person name="Ott S."/>
            <person name="Bowen H."/>
            <person name="Vavikolanu K."/>
            <person name="Mehta A."/>
            <person name="Aluvathingal J."/>
            <person name="Nadendla S."/>
            <person name="Myers T."/>
            <person name="Yan Y."/>
            <person name="Sichtig H."/>
        </authorList>
    </citation>
    <scope>NUCLEOTIDE SEQUENCE [LARGE SCALE GENOMIC DNA]</scope>
    <source>
        <strain evidence="5 6">FDAARGOS_1049</strain>
    </source>
</reference>
<protein>
    <submittedName>
        <fullName evidence="5">Acetyl-CoA hydrolase/transferase family protein</fullName>
    </submittedName>
</protein>
<dbReference type="KEGG" id="pgis:I6I06_17935"/>
<keyword evidence="6" id="KW-1185">Reference proteome</keyword>
<dbReference type="InterPro" id="IPR003702">
    <property type="entry name" value="ActCoA_hydro_N"/>
</dbReference>
<dbReference type="InterPro" id="IPR038460">
    <property type="entry name" value="AcetylCoA_hyd_C_sf"/>
</dbReference>
<dbReference type="InterPro" id="IPR037171">
    <property type="entry name" value="NagB/RpiA_transferase-like"/>
</dbReference>
<evidence type="ECO:0000259" key="4">
    <source>
        <dbReference type="Pfam" id="PF13336"/>
    </source>
</evidence>
<dbReference type="Proteomes" id="UP000595610">
    <property type="component" value="Chromosome 2"/>
</dbReference>
<dbReference type="Gene3D" id="3.40.1080.10">
    <property type="entry name" value="Glutaconate Coenzyme A-transferase"/>
    <property type="match status" value="1"/>
</dbReference>